<dbReference type="STRING" id="1123498.VR7878_03347"/>
<evidence type="ECO:0000313" key="1">
    <source>
        <dbReference type="EMBL" id="SJN59305.1"/>
    </source>
</evidence>
<reference evidence="2" key="1">
    <citation type="submission" date="2017-02" db="EMBL/GenBank/DDBJ databases">
        <authorList>
            <person name="Rodrigo-Torres L."/>
            <person name="Arahal R.D."/>
            <person name="Lucena T."/>
        </authorList>
    </citation>
    <scope>NUCLEOTIDE SEQUENCE [LARGE SCALE GENOMIC DNA]</scope>
    <source>
        <strain evidence="2">CECT 7878</strain>
    </source>
</reference>
<name>A0A1R4LS18_VIBR1</name>
<gene>
    <name evidence="1" type="ORF">VR7878_03347</name>
</gene>
<proteinExistence type="predicted"/>
<dbReference type="Proteomes" id="UP000188276">
    <property type="component" value="Unassembled WGS sequence"/>
</dbReference>
<dbReference type="EMBL" id="FULE01000047">
    <property type="protein sequence ID" value="SJN59305.1"/>
    <property type="molecule type" value="Genomic_DNA"/>
</dbReference>
<sequence length="60" mass="6919">MLARGVLIGTHALKIYRDTTLNHALMTLASAQASLFMRYWRTDTQYNRKTQNASCFILKI</sequence>
<evidence type="ECO:0000313" key="2">
    <source>
        <dbReference type="Proteomes" id="UP000188276"/>
    </source>
</evidence>
<organism evidence="1 2">
    <name type="scientific">Vibrio ruber (strain DSM 16370 / JCM 11486 / BCRC 17186 / CECT 7878 / LMG 23124 / VR1)</name>
    <dbReference type="NCBI Taxonomy" id="1123498"/>
    <lineage>
        <taxon>Bacteria</taxon>
        <taxon>Pseudomonadati</taxon>
        <taxon>Pseudomonadota</taxon>
        <taxon>Gammaproteobacteria</taxon>
        <taxon>Vibrionales</taxon>
        <taxon>Vibrionaceae</taxon>
        <taxon>Vibrio</taxon>
    </lineage>
</organism>
<dbReference type="AlphaFoldDB" id="A0A1R4LS18"/>
<keyword evidence="2" id="KW-1185">Reference proteome</keyword>
<protein>
    <submittedName>
        <fullName evidence="1">Uncharacterized protein</fullName>
    </submittedName>
</protein>
<accession>A0A1R4LS18</accession>